<reference evidence="1 2" key="1">
    <citation type="submission" date="2017-10" db="EMBL/GenBank/DDBJ databases">
        <title>The draft genome sequence of Lewinella nigricans NBRC 102662.</title>
        <authorList>
            <person name="Wang K."/>
        </authorList>
    </citation>
    <scope>NUCLEOTIDE SEQUENCE [LARGE SCALE GENOMIC DNA]</scope>
    <source>
        <strain evidence="1 2">NBRC 102662</strain>
    </source>
</reference>
<name>A0A2D0N129_FLAN2</name>
<dbReference type="Proteomes" id="UP000223913">
    <property type="component" value="Unassembled WGS sequence"/>
</dbReference>
<gene>
    <name evidence="1" type="ORF">CRP01_33670</name>
</gene>
<dbReference type="EMBL" id="PDUD01000044">
    <property type="protein sequence ID" value="PHN02140.1"/>
    <property type="molecule type" value="Genomic_DNA"/>
</dbReference>
<dbReference type="AlphaFoldDB" id="A0A2D0N129"/>
<evidence type="ECO:0000313" key="1">
    <source>
        <dbReference type="EMBL" id="PHN02140.1"/>
    </source>
</evidence>
<protein>
    <submittedName>
        <fullName evidence="1">Uncharacterized protein</fullName>
    </submittedName>
</protein>
<proteinExistence type="predicted"/>
<keyword evidence="2" id="KW-1185">Reference proteome</keyword>
<sequence length="63" mass="7552">MTLTWTKMQIIGLKYTFWDRSNRHRAVFILLMNAEIKYPKPPKIQRTTGKSKKNPKFMSYFGL</sequence>
<evidence type="ECO:0000313" key="2">
    <source>
        <dbReference type="Proteomes" id="UP000223913"/>
    </source>
</evidence>
<accession>A0A2D0N129</accession>
<comment type="caution">
    <text evidence="1">The sequence shown here is derived from an EMBL/GenBank/DDBJ whole genome shotgun (WGS) entry which is preliminary data.</text>
</comment>
<organism evidence="1 2">
    <name type="scientific">Flavilitoribacter nigricans (strain ATCC 23147 / DSM 23189 / NBRC 102662 / NCIMB 1420 / SS-2)</name>
    <name type="common">Lewinella nigricans</name>
    <dbReference type="NCBI Taxonomy" id="1122177"/>
    <lineage>
        <taxon>Bacteria</taxon>
        <taxon>Pseudomonadati</taxon>
        <taxon>Bacteroidota</taxon>
        <taxon>Saprospiria</taxon>
        <taxon>Saprospirales</taxon>
        <taxon>Lewinellaceae</taxon>
        <taxon>Flavilitoribacter</taxon>
    </lineage>
</organism>